<dbReference type="AlphaFoldDB" id="I3EB79"/>
<organism evidence="1 2">
    <name type="scientific">Bacillus methanolicus (strain MGA3 / ATCC 53907)</name>
    <dbReference type="NCBI Taxonomy" id="796606"/>
    <lineage>
        <taxon>Bacteria</taxon>
        <taxon>Bacillati</taxon>
        <taxon>Bacillota</taxon>
        <taxon>Bacilli</taxon>
        <taxon>Bacillales</taxon>
        <taxon>Bacillaceae</taxon>
        <taxon>Bacillus</taxon>
    </lineage>
</organism>
<protein>
    <recommendedName>
        <fullName evidence="3">Transcription initiation factor TFIIIB</fullName>
    </recommendedName>
</protein>
<dbReference type="eggNOG" id="ENOG5033MX1">
    <property type="taxonomic scope" value="Bacteria"/>
</dbReference>
<accession>I3EB79</accession>
<dbReference type="RefSeq" id="WP_003346596.1">
    <property type="nucleotide sequence ID" value="NZ_ADWW01000001.1"/>
</dbReference>
<reference evidence="1 2" key="1">
    <citation type="journal article" date="2015" name="BMC Genomics">
        <title>Transcriptome analysis of thermophilic methylotrophic Bacillus methanolicus MGA3 using RNA-sequencing provides detailed insights into its previously uncharted transcriptional landscape.</title>
        <authorList>
            <person name="Irla M."/>
            <person name="Neshat A."/>
            <person name="Brautaset T."/>
            <person name="Ruckert C."/>
            <person name="Kalinowski J."/>
            <person name="Wendisch V.F."/>
        </authorList>
    </citation>
    <scope>NUCLEOTIDE SEQUENCE [LARGE SCALE GENOMIC DNA]</scope>
    <source>
        <strain evidence="2">MGA3 / ATCC 53907</strain>
    </source>
</reference>
<dbReference type="OrthoDB" id="47713at2"/>
<dbReference type="HOGENOM" id="CLU_192689_3_0_9"/>
<evidence type="ECO:0000313" key="2">
    <source>
        <dbReference type="Proteomes" id="UP000027602"/>
    </source>
</evidence>
<evidence type="ECO:0008006" key="3">
    <source>
        <dbReference type="Google" id="ProtNLM"/>
    </source>
</evidence>
<gene>
    <name evidence="1" type="ORF">BMMGA3_15370</name>
</gene>
<name>I3EB79_BACMM</name>
<dbReference type="Proteomes" id="UP000027602">
    <property type="component" value="Chromosome"/>
</dbReference>
<proteinExistence type="predicted"/>
<sequence>MNLSNDKNCPKCSGAEFAEGTDFMPIKPLDKKLSMGSNKIYTFCLNCGEIISTRIENPEKFRK</sequence>
<dbReference type="EMBL" id="CP007739">
    <property type="protein sequence ID" value="AIE61431.1"/>
    <property type="molecule type" value="Genomic_DNA"/>
</dbReference>
<evidence type="ECO:0000313" key="1">
    <source>
        <dbReference type="EMBL" id="AIE61431.1"/>
    </source>
</evidence>
<keyword evidence="2" id="KW-1185">Reference proteome</keyword>
<dbReference type="KEGG" id="bmet:BMMGA3_15370"/>